<sequence>MQFTRPQLLLAVVSLLFLGATAFLMYVAVAIGGTLSRTKWTDLFYVVAASSSGYFLVYALVCTSVAVLASCFRRFLPPTNNWLMTFACMFVVFASVLAAMGYRSAAASDKWSASSFPFNAEETIVADTFHDAYCPTRYRCVASVESAVNVTANATMSMCATKQPAPSIHIAVFQWVDTYCNMAADTDAYCKLLGRRNASNEYSAPYQRCRLTLFVEWSRYATNVAYGSTALALSALVYILVVSRSQRPAAAHTLAALVASVAEHAPALLVPSASTGPFAGFGDLSDLGLAFVRQVKLWYVLTNEAALLSMLAHATTTVSDVKVTFQAKLPALVCREYVLYHETFDLHYNAVAFLFNLVHVLWRDDVAAPESTTRHDQIFGHVVLRLCLSKHKIVWSEMRGVLEHIVTSSPDFAAANLVPQPHLRGAVAHLAAKSHDVAAWTTSLLGQVDTFETVHRINVIQLPSLQIDLTLRDAVDVATTLKTTGNRWFRDGNYTAARSFYRVALSTLTVSEAFNASRRPTAVKLTVGHPVKVQQGTAWLVGMVSDVNEDVVDVMFDNGTEADNVPIHKVHMLPVETSAIADLRLHLCMNSAKCLHALGCTQDAIECLTFALTVSSEHIPALYLR</sequence>
<dbReference type="VEuPathDB" id="FungiDB:H257_02016"/>
<evidence type="ECO:0000313" key="2">
    <source>
        <dbReference type="EMBL" id="RQM19704.1"/>
    </source>
</evidence>
<feature type="transmembrane region" description="Helical" evidence="1">
    <location>
        <begin position="220"/>
        <end position="241"/>
    </location>
</feature>
<keyword evidence="1" id="KW-0472">Membrane</keyword>
<comment type="caution">
    <text evidence="2">The sequence shown here is derived from an EMBL/GenBank/DDBJ whole genome shotgun (WGS) entry which is preliminary data.</text>
</comment>
<keyword evidence="3" id="KW-1185">Reference proteome</keyword>
<dbReference type="AlphaFoldDB" id="A0A3R7WEE1"/>
<gene>
    <name evidence="2" type="ORF">B5M09_002727</name>
</gene>
<keyword evidence="1" id="KW-1133">Transmembrane helix</keyword>
<feature type="transmembrane region" description="Helical" evidence="1">
    <location>
        <begin position="43"/>
        <end position="70"/>
    </location>
</feature>
<protein>
    <submittedName>
        <fullName evidence="2">Uncharacterized protein</fullName>
    </submittedName>
</protein>
<reference evidence="2" key="1">
    <citation type="submission" date="2018-07" db="EMBL/GenBank/DDBJ databases">
        <title>Annotation of Aphanomyces astaci genome assembly.</title>
        <authorList>
            <person name="Studholme D.J."/>
        </authorList>
    </citation>
    <scope>NUCLEOTIDE SEQUENCE [LARGE SCALE GENOMIC DNA]</scope>
    <source>
        <strain evidence="2">Pc</strain>
    </source>
</reference>
<keyword evidence="1" id="KW-0812">Transmembrane</keyword>
<dbReference type="VEuPathDB" id="FungiDB:H257_15500"/>
<dbReference type="Gene3D" id="1.25.40.10">
    <property type="entry name" value="Tetratricopeptide repeat domain"/>
    <property type="match status" value="1"/>
</dbReference>
<accession>A0A3R7WEE1</accession>
<dbReference type="EMBL" id="MZMZ02004193">
    <property type="protein sequence ID" value="RQM19704.1"/>
    <property type="molecule type" value="Genomic_DNA"/>
</dbReference>
<evidence type="ECO:0000313" key="3">
    <source>
        <dbReference type="Proteomes" id="UP000284702"/>
    </source>
</evidence>
<organism evidence="2 3">
    <name type="scientific">Aphanomyces astaci</name>
    <name type="common">Crayfish plague agent</name>
    <dbReference type="NCBI Taxonomy" id="112090"/>
    <lineage>
        <taxon>Eukaryota</taxon>
        <taxon>Sar</taxon>
        <taxon>Stramenopiles</taxon>
        <taxon>Oomycota</taxon>
        <taxon>Saprolegniomycetes</taxon>
        <taxon>Saprolegniales</taxon>
        <taxon>Verrucalvaceae</taxon>
        <taxon>Aphanomyces</taxon>
    </lineage>
</organism>
<name>A0A3R7WEE1_APHAT</name>
<feature type="transmembrane region" description="Helical" evidence="1">
    <location>
        <begin position="82"/>
        <end position="102"/>
    </location>
</feature>
<proteinExistence type="predicted"/>
<dbReference type="SUPFAM" id="SSF48452">
    <property type="entry name" value="TPR-like"/>
    <property type="match status" value="1"/>
</dbReference>
<dbReference type="InterPro" id="IPR011990">
    <property type="entry name" value="TPR-like_helical_dom_sf"/>
</dbReference>
<dbReference type="Proteomes" id="UP000284702">
    <property type="component" value="Unassembled WGS sequence"/>
</dbReference>
<evidence type="ECO:0000256" key="1">
    <source>
        <dbReference type="SAM" id="Phobius"/>
    </source>
</evidence>
<feature type="transmembrane region" description="Helical" evidence="1">
    <location>
        <begin position="6"/>
        <end position="31"/>
    </location>
</feature>